<dbReference type="AlphaFoldDB" id="A0AAQ3RRR2"/>
<feature type="compositionally biased region" description="Pro residues" evidence="1">
    <location>
        <begin position="111"/>
        <end position="125"/>
    </location>
</feature>
<keyword evidence="2" id="KW-0472">Membrane</keyword>
<feature type="transmembrane region" description="Helical" evidence="2">
    <location>
        <begin position="149"/>
        <end position="172"/>
    </location>
</feature>
<name>A0AAQ3RRR2_VIGMU</name>
<keyword evidence="4" id="KW-1185">Reference proteome</keyword>
<dbReference type="Proteomes" id="UP001374535">
    <property type="component" value="Chromosome 7"/>
</dbReference>
<feature type="compositionally biased region" description="Polar residues" evidence="1">
    <location>
        <begin position="42"/>
        <end position="69"/>
    </location>
</feature>
<evidence type="ECO:0000256" key="2">
    <source>
        <dbReference type="SAM" id="Phobius"/>
    </source>
</evidence>
<evidence type="ECO:0000313" key="4">
    <source>
        <dbReference type="Proteomes" id="UP001374535"/>
    </source>
</evidence>
<dbReference type="PANTHER" id="PTHR35469:SF4">
    <property type="entry name" value="TRANSMEMBRANE PROTEIN"/>
    <property type="match status" value="1"/>
</dbReference>
<reference evidence="3 4" key="1">
    <citation type="journal article" date="2023" name="Life. Sci Alliance">
        <title>Evolutionary insights into 3D genome organization and epigenetic landscape of Vigna mungo.</title>
        <authorList>
            <person name="Junaid A."/>
            <person name="Singh B."/>
            <person name="Bhatia S."/>
        </authorList>
    </citation>
    <scope>NUCLEOTIDE SEQUENCE [LARGE SCALE GENOMIC DNA]</scope>
    <source>
        <strain evidence="3">Urdbean</strain>
    </source>
</reference>
<protein>
    <recommendedName>
        <fullName evidence="5">Transmembrane protein</fullName>
    </recommendedName>
</protein>
<feature type="transmembrane region" description="Helical" evidence="2">
    <location>
        <begin position="233"/>
        <end position="255"/>
    </location>
</feature>
<evidence type="ECO:0000256" key="1">
    <source>
        <dbReference type="SAM" id="MobiDB-lite"/>
    </source>
</evidence>
<sequence length="257" mass="27857">MAEVAKSRDARRRRRILDQGSDRLAFITGRIQTLPPALPDSAASSTQSPPPNTTLSASVHHSDSISHTLQPYGDDHAPNTALEALPKNQTERDTLTVPTSEIQPEEVQLQPLPPSPSPSPSPPYTEEPKRFVTPSDITRAINSSRVTRLCCSVLVALLVLLSFLGTNVFSTVISFRPLYVVLVTNATVVIARLFFGVQRDSGRTRRSGSSGDGEDEYSQLARMLELCLVAKNVADAVFMDCAVYAIVLICGLSVIKA</sequence>
<evidence type="ECO:0008006" key="5">
    <source>
        <dbReference type="Google" id="ProtNLM"/>
    </source>
</evidence>
<accession>A0AAQ3RRR2</accession>
<feature type="region of interest" description="Disordered" evidence="1">
    <location>
        <begin position="30"/>
        <end position="131"/>
    </location>
</feature>
<feature type="transmembrane region" description="Helical" evidence="2">
    <location>
        <begin position="178"/>
        <end position="197"/>
    </location>
</feature>
<gene>
    <name evidence="3" type="ORF">V8G54_022532</name>
</gene>
<organism evidence="3 4">
    <name type="scientific">Vigna mungo</name>
    <name type="common">Black gram</name>
    <name type="synonym">Phaseolus mungo</name>
    <dbReference type="NCBI Taxonomy" id="3915"/>
    <lineage>
        <taxon>Eukaryota</taxon>
        <taxon>Viridiplantae</taxon>
        <taxon>Streptophyta</taxon>
        <taxon>Embryophyta</taxon>
        <taxon>Tracheophyta</taxon>
        <taxon>Spermatophyta</taxon>
        <taxon>Magnoliopsida</taxon>
        <taxon>eudicotyledons</taxon>
        <taxon>Gunneridae</taxon>
        <taxon>Pentapetalae</taxon>
        <taxon>rosids</taxon>
        <taxon>fabids</taxon>
        <taxon>Fabales</taxon>
        <taxon>Fabaceae</taxon>
        <taxon>Papilionoideae</taxon>
        <taxon>50 kb inversion clade</taxon>
        <taxon>NPAAA clade</taxon>
        <taxon>indigoferoid/millettioid clade</taxon>
        <taxon>Phaseoleae</taxon>
        <taxon>Vigna</taxon>
    </lineage>
</organism>
<dbReference type="EMBL" id="CP144694">
    <property type="protein sequence ID" value="WVZ01726.1"/>
    <property type="molecule type" value="Genomic_DNA"/>
</dbReference>
<keyword evidence="2" id="KW-0812">Transmembrane</keyword>
<evidence type="ECO:0000313" key="3">
    <source>
        <dbReference type="EMBL" id="WVZ01726.1"/>
    </source>
</evidence>
<dbReference type="PANTHER" id="PTHR35469">
    <property type="entry name" value="TRANSMEMBRANE PROTEIN"/>
    <property type="match status" value="1"/>
</dbReference>
<keyword evidence="2" id="KW-1133">Transmembrane helix</keyword>
<proteinExistence type="predicted"/>